<gene>
    <name evidence="2" type="ORF">A4W93_22565</name>
</gene>
<dbReference type="AlphaFoldDB" id="A0A1W6LDW8"/>
<dbReference type="KEGG" id="rgu:A4W93_22565"/>
<proteinExistence type="predicted"/>
<dbReference type="STRING" id="946333.A4W93_22565"/>
<dbReference type="RefSeq" id="WP_085752766.1">
    <property type="nucleotide sequence ID" value="NZ_BSPR01000020.1"/>
</dbReference>
<evidence type="ECO:0000313" key="2">
    <source>
        <dbReference type="EMBL" id="ARN22465.1"/>
    </source>
</evidence>
<dbReference type="Proteomes" id="UP000193427">
    <property type="component" value="Chromosome"/>
</dbReference>
<reference evidence="2 3" key="1">
    <citation type="submission" date="2016-04" db="EMBL/GenBank/DDBJ databases">
        <title>Complete genome sequence of natural rubber-degrading, novel Gram-negative bacterium, Rhizobacter gummiphilus strain NS21.</title>
        <authorList>
            <person name="Tabata M."/>
            <person name="Kasai D."/>
            <person name="Fukuda M."/>
        </authorList>
    </citation>
    <scope>NUCLEOTIDE SEQUENCE [LARGE SCALE GENOMIC DNA]</scope>
    <source>
        <strain evidence="2 3">NS21</strain>
    </source>
</reference>
<keyword evidence="3" id="KW-1185">Reference proteome</keyword>
<dbReference type="InterPro" id="IPR047589">
    <property type="entry name" value="DUF11_rpt"/>
</dbReference>
<organism evidence="2 3">
    <name type="scientific">Piscinibacter gummiphilus</name>
    <dbReference type="NCBI Taxonomy" id="946333"/>
    <lineage>
        <taxon>Bacteria</taxon>
        <taxon>Pseudomonadati</taxon>
        <taxon>Pseudomonadota</taxon>
        <taxon>Betaproteobacteria</taxon>
        <taxon>Burkholderiales</taxon>
        <taxon>Sphaerotilaceae</taxon>
        <taxon>Piscinibacter</taxon>
    </lineage>
</organism>
<accession>A0A1W6LDW8</accession>
<dbReference type="OrthoDB" id="28777at2"/>
<protein>
    <recommendedName>
        <fullName evidence="1">DUF11 domain-containing protein</fullName>
    </recommendedName>
</protein>
<feature type="domain" description="DUF11" evidence="1">
    <location>
        <begin position="791"/>
        <end position="869"/>
    </location>
</feature>
<dbReference type="InterPro" id="IPR001434">
    <property type="entry name" value="OmcB-like_DUF11"/>
</dbReference>
<name>A0A1W6LDW8_9BURK</name>
<dbReference type="InterPro" id="IPR051172">
    <property type="entry name" value="Chlamydia_OmcB"/>
</dbReference>
<dbReference type="Pfam" id="PF01345">
    <property type="entry name" value="DUF11"/>
    <property type="match status" value="1"/>
</dbReference>
<dbReference type="NCBIfam" id="TIGR01451">
    <property type="entry name" value="B_ant_repeat"/>
    <property type="match status" value="2"/>
</dbReference>
<dbReference type="EMBL" id="CP015118">
    <property type="protein sequence ID" value="ARN22465.1"/>
    <property type="molecule type" value="Genomic_DNA"/>
</dbReference>
<evidence type="ECO:0000259" key="1">
    <source>
        <dbReference type="Pfam" id="PF01345"/>
    </source>
</evidence>
<sequence>MLNFRIPSLLLAVVLVAASAALPALAAAPAGSQIGNQASATYADGAAVTRTVTSNTVITTVQQVASLSFTANGTKTVSAGGQVYYPHTITNTGNGPDTFTLAATPQASTFSFATFVYYADANGDGVPDNAVPITTTGQLAAGQVFHLVAAGVVPPTAVAGNTNTMLLTATSGFAGATNATVTDVTTVTGQAVVHTTQSIDLAAGPSPSTSSRTITITYTNTGNTTATNVVLTDLIPSGMTYVANSGRWSVTGAGTQLSDADSTDNQSGIVYDQGVTVANRVTAKIASVAPGASGTVSFKVNVNGSLPAGANAATLVTGTFAYHDGAAPVTASAVNPVQYTVLGAAAVSLTGGAAVPTATQGGTVVFTNTVTNLGNTTDSFDLTTSGSTFPAGTTFQFFQADGVTPLVDTNGNGTPDSGPLAAGASVNVVIRATLPPGASGSAGYAVQSNARSKLDATQVATAANTLTAISGNTLDLTNDTAGPGALGYGPGAEALPVATLPVQPGATVRFTLVTANGAGSPDTFGLQASTDVNFASQTLPAGWTVVFRDAGNAVIDNTGVVGASSQKTVYADVTVPAGAAAGTTQLYFRALSAATGVSDKLHDAVTVGTVRALTLSPNHSGQVVAAGTVVYVHTMTNAGNVLEGDGVASTGALAAVDAGPGFSSVVYWDRNNDGTLDPTDPVVTSLAALTGGTNGASTAAGLEPGETARLFVKVTAPASAVPSTSNVTTLTATLTGTIGGIAAPAATAVTDSTNVIASQVTLVKTQALDAGCDGTADTAYAVSAILSGAAPGGCIRYEITATNVGPVTVTGLVLNDATPAWTVYSATVPAAVTSGSVTAPANGAAGSVQATVGSLAPGASVVLRFGVRITP</sequence>
<dbReference type="PANTHER" id="PTHR34819">
    <property type="entry name" value="LARGE CYSTEINE-RICH PERIPLASMIC PROTEIN OMCB"/>
    <property type="match status" value="1"/>
</dbReference>
<evidence type="ECO:0000313" key="3">
    <source>
        <dbReference type="Proteomes" id="UP000193427"/>
    </source>
</evidence>